<organism evidence="3 4">
    <name type="scientific">Streptomyces luteireticuli</name>
    <dbReference type="NCBI Taxonomy" id="173858"/>
    <lineage>
        <taxon>Bacteria</taxon>
        <taxon>Bacillati</taxon>
        <taxon>Actinomycetota</taxon>
        <taxon>Actinomycetes</taxon>
        <taxon>Kitasatosporales</taxon>
        <taxon>Streptomycetaceae</taxon>
        <taxon>Streptomyces</taxon>
    </lineage>
</organism>
<name>A0ABP3I0B2_9ACTN</name>
<evidence type="ECO:0000259" key="2">
    <source>
        <dbReference type="Pfam" id="PF08378"/>
    </source>
</evidence>
<dbReference type="InterPro" id="IPR011528">
    <property type="entry name" value="NERD"/>
</dbReference>
<evidence type="ECO:0000256" key="1">
    <source>
        <dbReference type="SAM" id="MobiDB-lite"/>
    </source>
</evidence>
<feature type="compositionally biased region" description="Low complexity" evidence="1">
    <location>
        <begin position="160"/>
        <end position="173"/>
    </location>
</feature>
<feature type="region of interest" description="Disordered" evidence="1">
    <location>
        <begin position="130"/>
        <end position="173"/>
    </location>
</feature>
<reference evidence="4" key="1">
    <citation type="journal article" date="2019" name="Int. J. Syst. Evol. Microbiol.">
        <title>The Global Catalogue of Microorganisms (GCM) 10K type strain sequencing project: providing services to taxonomists for standard genome sequencing and annotation.</title>
        <authorList>
            <consortium name="The Broad Institute Genomics Platform"/>
            <consortium name="The Broad Institute Genome Sequencing Center for Infectious Disease"/>
            <person name="Wu L."/>
            <person name="Ma J."/>
        </authorList>
    </citation>
    <scope>NUCLEOTIDE SEQUENCE [LARGE SCALE GENOMIC DNA]</scope>
    <source>
        <strain evidence="4">JCM 4788</strain>
    </source>
</reference>
<dbReference type="Pfam" id="PF08378">
    <property type="entry name" value="NERD"/>
    <property type="match status" value="1"/>
</dbReference>
<keyword evidence="4" id="KW-1185">Reference proteome</keyword>
<gene>
    <name evidence="3" type="ORF">GCM10010357_03840</name>
</gene>
<sequence length="173" mass="18606">MVLTERDRRLLADRRWPGTRAANVDMLLIGPGGVFVIDVKNWRAAPEVVKGRLWAGGWAWDGHVGKLLDVTKSAERAVGSHGLSPVAVQPLMAFAGRRLDARLGSIRLLGEREVREIADRLEQVFPGYEESTVGETAKGSPRGQVEGAKGFSTSTGCAMPSSTRRTAPRSSGG</sequence>
<evidence type="ECO:0000313" key="4">
    <source>
        <dbReference type="Proteomes" id="UP001500879"/>
    </source>
</evidence>
<proteinExistence type="predicted"/>
<dbReference type="EMBL" id="BAAABX010000004">
    <property type="protein sequence ID" value="GAA0386266.1"/>
    <property type="molecule type" value="Genomic_DNA"/>
</dbReference>
<protein>
    <recommendedName>
        <fullName evidence="2">NERD domain-containing protein</fullName>
    </recommendedName>
</protein>
<evidence type="ECO:0000313" key="3">
    <source>
        <dbReference type="EMBL" id="GAA0386266.1"/>
    </source>
</evidence>
<feature type="domain" description="NERD" evidence="2">
    <location>
        <begin position="5"/>
        <end position="94"/>
    </location>
</feature>
<dbReference type="Proteomes" id="UP001500879">
    <property type="component" value="Unassembled WGS sequence"/>
</dbReference>
<comment type="caution">
    <text evidence="3">The sequence shown here is derived from an EMBL/GenBank/DDBJ whole genome shotgun (WGS) entry which is preliminary data.</text>
</comment>
<accession>A0ABP3I0B2</accession>